<proteinExistence type="predicted"/>
<sequence>MGTDEIKTSSLQQPRLNRSHCSLTADVAGPPVPALTGQDIKTRHRLLNKANIVALGTGAMLLLIGDYLCGLHMDTRRPGVVLGGLKGHPLKYSNQEIQAPFSPKQVLPQTAFLFDLG</sequence>
<dbReference type="Proteomes" id="UP001303473">
    <property type="component" value="Unassembled WGS sequence"/>
</dbReference>
<name>A0AAN6NDA7_9PEZI</name>
<evidence type="ECO:0000313" key="2">
    <source>
        <dbReference type="EMBL" id="KAK3943091.1"/>
    </source>
</evidence>
<protein>
    <submittedName>
        <fullName evidence="2">Uncharacterized protein</fullName>
    </submittedName>
</protein>
<organism evidence="2 3">
    <name type="scientific">Diplogelasinospora grovesii</name>
    <dbReference type="NCBI Taxonomy" id="303347"/>
    <lineage>
        <taxon>Eukaryota</taxon>
        <taxon>Fungi</taxon>
        <taxon>Dikarya</taxon>
        <taxon>Ascomycota</taxon>
        <taxon>Pezizomycotina</taxon>
        <taxon>Sordariomycetes</taxon>
        <taxon>Sordariomycetidae</taxon>
        <taxon>Sordariales</taxon>
        <taxon>Diplogelasinosporaceae</taxon>
        <taxon>Diplogelasinospora</taxon>
    </lineage>
</organism>
<gene>
    <name evidence="2" type="ORF">QBC46DRAFT_338813</name>
</gene>
<reference evidence="3" key="1">
    <citation type="journal article" date="2023" name="Mol. Phylogenet. Evol.">
        <title>Genome-scale phylogeny and comparative genomics of the fungal order Sordariales.</title>
        <authorList>
            <person name="Hensen N."/>
            <person name="Bonometti L."/>
            <person name="Westerberg I."/>
            <person name="Brannstrom I.O."/>
            <person name="Guillou S."/>
            <person name="Cros-Aarteil S."/>
            <person name="Calhoun S."/>
            <person name="Haridas S."/>
            <person name="Kuo A."/>
            <person name="Mondo S."/>
            <person name="Pangilinan J."/>
            <person name="Riley R."/>
            <person name="LaButti K."/>
            <person name="Andreopoulos B."/>
            <person name="Lipzen A."/>
            <person name="Chen C."/>
            <person name="Yan M."/>
            <person name="Daum C."/>
            <person name="Ng V."/>
            <person name="Clum A."/>
            <person name="Steindorff A."/>
            <person name="Ohm R.A."/>
            <person name="Martin F."/>
            <person name="Silar P."/>
            <person name="Natvig D.O."/>
            <person name="Lalanne C."/>
            <person name="Gautier V."/>
            <person name="Ament-Velasquez S.L."/>
            <person name="Kruys A."/>
            <person name="Hutchinson M.I."/>
            <person name="Powell A.J."/>
            <person name="Barry K."/>
            <person name="Miller A.N."/>
            <person name="Grigoriev I.V."/>
            <person name="Debuchy R."/>
            <person name="Gladieux P."/>
            <person name="Hiltunen Thoren M."/>
            <person name="Johannesson H."/>
        </authorList>
    </citation>
    <scope>NUCLEOTIDE SEQUENCE [LARGE SCALE GENOMIC DNA]</scope>
    <source>
        <strain evidence="3">CBS 340.73</strain>
    </source>
</reference>
<comment type="caution">
    <text evidence="2">The sequence shown here is derived from an EMBL/GenBank/DDBJ whole genome shotgun (WGS) entry which is preliminary data.</text>
</comment>
<evidence type="ECO:0000313" key="3">
    <source>
        <dbReference type="Proteomes" id="UP001303473"/>
    </source>
</evidence>
<keyword evidence="1" id="KW-1133">Transmembrane helix</keyword>
<keyword evidence="1" id="KW-0472">Membrane</keyword>
<feature type="transmembrane region" description="Helical" evidence="1">
    <location>
        <begin position="50"/>
        <end position="69"/>
    </location>
</feature>
<keyword evidence="1" id="KW-0812">Transmembrane</keyword>
<dbReference type="EMBL" id="MU853768">
    <property type="protein sequence ID" value="KAK3943091.1"/>
    <property type="molecule type" value="Genomic_DNA"/>
</dbReference>
<keyword evidence="3" id="KW-1185">Reference proteome</keyword>
<dbReference type="AlphaFoldDB" id="A0AAN6NDA7"/>
<evidence type="ECO:0000256" key="1">
    <source>
        <dbReference type="SAM" id="Phobius"/>
    </source>
</evidence>
<accession>A0AAN6NDA7</accession>